<evidence type="ECO:0000256" key="2">
    <source>
        <dbReference type="ARBA" id="ARBA00022771"/>
    </source>
</evidence>
<dbReference type="SUPFAM" id="SSF144232">
    <property type="entry name" value="HIT/MYND zinc finger-like"/>
    <property type="match status" value="1"/>
</dbReference>
<gene>
    <name evidence="6" type="ORF">BP00DRAFT_433038</name>
</gene>
<dbReference type="Pfam" id="PF01753">
    <property type="entry name" value="zf-MYND"/>
    <property type="match status" value="1"/>
</dbReference>
<evidence type="ECO:0000256" key="1">
    <source>
        <dbReference type="ARBA" id="ARBA00022723"/>
    </source>
</evidence>
<reference evidence="6 7" key="1">
    <citation type="submission" date="2018-02" db="EMBL/GenBank/DDBJ databases">
        <title>The genomes of Aspergillus section Nigri reveals drivers in fungal speciation.</title>
        <authorList>
            <consortium name="DOE Joint Genome Institute"/>
            <person name="Vesth T.C."/>
            <person name="Nybo J."/>
            <person name="Theobald S."/>
            <person name="Brandl J."/>
            <person name="Frisvad J.C."/>
            <person name="Nielsen K.F."/>
            <person name="Lyhne E.K."/>
            <person name="Kogle M.E."/>
            <person name="Kuo A."/>
            <person name="Riley R."/>
            <person name="Clum A."/>
            <person name="Nolan M."/>
            <person name="Lipzen A."/>
            <person name="Salamov A."/>
            <person name="Henrissat B."/>
            <person name="Wiebenga A."/>
            <person name="De vries R.P."/>
            <person name="Grigoriev I.V."/>
            <person name="Mortensen U.H."/>
            <person name="Andersen M.R."/>
            <person name="Baker S.E."/>
        </authorList>
    </citation>
    <scope>NUCLEOTIDE SEQUENCE [LARGE SCALE GENOMIC DNA]</scope>
    <source>
        <strain evidence="6 7">CBS 114.80</strain>
    </source>
</reference>
<keyword evidence="2 4" id="KW-0863">Zinc-finger</keyword>
<dbReference type="Gene3D" id="6.10.140.2220">
    <property type="match status" value="1"/>
</dbReference>
<keyword evidence="1" id="KW-0479">Metal-binding</keyword>
<dbReference type="PROSITE" id="PS50865">
    <property type="entry name" value="ZF_MYND_2"/>
    <property type="match status" value="1"/>
</dbReference>
<dbReference type="AlphaFoldDB" id="A0A2V5IJ02"/>
<sequence>MLGHTGQSEEAWTWTLEDTILGPDCDTPTEVRSKLDNEVLPYVRQKFDTAGLGEQMLAACRAEEGEDMPFNPTKYTTILMGALIMRAGGQISSESMQHLRELVPQVNCNARFVLPLNDEGFRSPGRAQFLAALDHYQAGVPRSFRSPSCFHCGQIELDVGHALRKCSKCKQAWYCDKDCQRGHWRDHKHSCVRMGERRMINV</sequence>
<organism evidence="6 7">
    <name type="scientific">Aspergillus indologenus CBS 114.80</name>
    <dbReference type="NCBI Taxonomy" id="1450541"/>
    <lineage>
        <taxon>Eukaryota</taxon>
        <taxon>Fungi</taxon>
        <taxon>Dikarya</taxon>
        <taxon>Ascomycota</taxon>
        <taxon>Pezizomycotina</taxon>
        <taxon>Eurotiomycetes</taxon>
        <taxon>Eurotiomycetidae</taxon>
        <taxon>Eurotiales</taxon>
        <taxon>Aspergillaceae</taxon>
        <taxon>Aspergillus</taxon>
        <taxon>Aspergillus subgen. Circumdati</taxon>
    </lineage>
</organism>
<accession>A0A2V5IJ02</accession>
<name>A0A2V5IJ02_9EURO</name>
<dbReference type="InterPro" id="IPR002893">
    <property type="entry name" value="Znf_MYND"/>
</dbReference>
<feature type="domain" description="MYND-type" evidence="5">
    <location>
        <begin position="149"/>
        <end position="191"/>
    </location>
</feature>
<proteinExistence type="predicted"/>
<evidence type="ECO:0000313" key="6">
    <source>
        <dbReference type="EMBL" id="PYI35272.1"/>
    </source>
</evidence>
<dbReference type="Proteomes" id="UP000248817">
    <property type="component" value="Unassembled WGS sequence"/>
</dbReference>
<evidence type="ECO:0000259" key="5">
    <source>
        <dbReference type="PROSITE" id="PS50865"/>
    </source>
</evidence>
<protein>
    <recommendedName>
        <fullName evidence="5">MYND-type domain-containing protein</fullName>
    </recommendedName>
</protein>
<evidence type="ECO:0000256" key="4">
    <source>
        <dbReference type="PROSITE-ProRule" id="PRU00134"/>
    </source>
</evidence>
<evidence type="ECO:0000256" key="3">
    <source>
        <dbReference type="ARBA" id="ARBA00022833"/>
    </source>
</evidence>
<evidence type="ECO:0000313" key="7">
    <source>
        <dbReference type="Proteomes" id="UP000248817"/>
    </source>
</evidence>
<keyword evidence="7" id="KW-1185">Reference proteome</keyword>
<dbReference type="GO" id="GO:0008270">
    <property type="term" value="F:zinc ion binding"/>
    <property type="evidence" value="ECO:0007669"/>
    <property type="project" value="UniProtKB-KW"/>
</dbReference>
<dbReference type="PROSITE" id="PS01360">
    <property type="entry name" value="ZF_MYND_1"/>
    <property type="match status" value="1"/>
</dbReference>
<keyword evidence="3" id="KW-0862">Zinc</keyword>
<dbReference type="EMBL" id="KZ825470">
    <property type="protein sequence ID" value="PYI35272.1"/>
    <property type="molecule type" value="Genomic_DNA"/>
</dbReference>